<dbReference type="InterPro" id="IPR005467">
    <property type="entry name" value="His_kinase_dom"/>
</dbReference>
<feature type="transmembrane region" description="Helical" evidence="4">
    <location>
        <begin position="130"/>
        <end position="148"/>
    </location>
</feature>
<dbReference type="InterPro" id="IPR036890">
    <property type="entry name" value="HATPase_C_sf"/>
</dbReference>
<dbReference type="AlphaFoldDB" id="A0A1P8EM17"/>
<dbReference type="Gene3D" id="3.30.565.10">
    <property type="entry name" value="Histidine kinase-like ATPase, C-terminal domain"/>
    <property type="match status" value="1"/>
</dbReference>
<keyword evidence="3" id="KW-0597">Phosphoprotein</keyword>
<dbReference type="Pfam" id="PF25323">
    <property type="entry name" value="6TM_PilS"/>
    <property type="match status" value="1"/>
</dbReference>
<dbReference type="PRINTS" id="PR00344">
    <property type="entry name" value="BCTRLSENSOR"/>
</dbReference>
<dbReference type="Gene3D" id="1.10.287.130">
    <property type="match status" value="1"/>
</dbReference>
<dbReference type="eggNOG" id="COG4191">
    <property type="taxonomic scope" value="Bacteria"/>
</dbReference>
<dbReference type="SUPFAM" id="SSF55785">
    <property type="entry name" value="PYP-like sensor domain (PAS domain)"/>
    <property type="match status" value="1"/>
</dbReference>
<evidence type="ECO:0000313" key="6">
    <source>
        <dbReference type="EMBL" id="APV37142.1"/>
    </source>
</evidence>
<dbReference type="PROSITE" id="PS50109">
    <property type="entry name" value="HIS_KIN"/>
    <property type="match status" value="1"/>
</dbReference>
<name>A0A1P8EM17_9GAMM</name>
<dbReference type="CDD" id="cd00082">
    <property type="entry name" value="HisKA"/>
    <property type="match status" value="1"/>
</dbReference>
<feature type="transmembrane region" description="Helical" evidence="4">
    <location>
        <begin position="160"/>
        <end position="177"/>
    </location>
</feature>
<keyword evidence="6" id="KW-0418">Kinase</keyword>
<protein>
    <recommendedName>
        <fullName evidence="2">histidine kinase</fullName>
        <ecNumber evidence="2">2.7.13.3</ecNumber>
    </recommendedName>
</protein>
<dbReference type="SMART" id="SM00388">
    <property type="entry name" value="HisKA"/>
    <property type="match status" value="1"/>
</dbReference>
<dbReference type="SUPFAM" id="SSF55874">
    <property type="entry name" value="ATPase domain of HSP90 chaperone/DNA topoisomerase II/histidine kinase"/>
    <property type="match status" value="1"/>
</dbReference>
<dbReference type="InterPro" id="IPR004358">
    <property type="entry name" value="Sig_transdc_His_kin-like_C"/>
</dbReference>
<keyword evidence="4" id="KW-0812">Transmembrane</keyword>
<dbReference type="EC" id="2.7.13.3" evidence="2"/>
<dbReference type="PANTHER" id="PTHR43065">
    <property type="entry name" value="SENSOR HISTIDINE KINASE"/>
    <property type="match status" value="1"/>
</dbReference>
<gene>
    <name evidence="6" type="ORF">BEN76_14460</name>
</gene>
<dbReference type="KEGG" id="asol:BEN76_14460"/>
<comment type="catalytic activity">
    <reaction evidence="1">
        <text>ATP + protein L-histidine = ADP + protein N-phospho-L-histidine.</text>
        <dbReference type="EC" id="2.7.13.3"/>
    </reaction>
</comment>
<dbReference type="InterPro" id="IPR035965">
    <property type="entry name" value="PAS-like_dom_sf"/>
</dbReference>
<dbReference type="Gene3D" id="3.30.450.20">
    <property type="entry name" value="PAS domain"/>
    <property type="match status" value="1"/>
</dbReference>
<dbReference type="InterPro" id="IPR003661">
    <property type="entry name" value="HisK_dim/P_dom"/>
</dbReference>
<dbReference type="SUPFAM" id="SSF47384">
    <property type="entry name" value="Homodimeric domain of signal transducing histidine kinase"/>
    <property type="match status" value="1"/>
</dbReference>
<dbReference type="CDD" id="cd00075">
    <property type="entry name" value="HATPase"/>
    <property type="match status" value="1"/>
</dbReference>
<feature type="transmembrane region" description="Helical" evidence="4">
    <location>
        <begin position="20"/>
        <end position="40"/>
    </location>
</feature>
<evidence type="ECO:0000256" key="3">
    <source>
        <dbReference type="ARBA" id="ARBA00022553"/>
    </source>
</evidence>
<organism evidence="6 7">
    <name type="scientific">Acinetobacter soli</name>
    <dbReference type="NCBI Taxonomy" id="487316"/>
    <lineage>
        <taxon>Bacteria</taxon>
        <taxon>Pseudomonadati</taxon>
        <taxon>Pseudomonadota</taxon>
        <taxon>Gammaproteobacteria</taxon>
        <taxon>Moraxellales</taxon>
        <taxon>Moraxellaceae</taxon>
        <taxon>Acinetobacter</taxon>
    </lineage>
</organism>
<dbReference type="InterPro" id="IPR003594">
    <property type="entry name" value="HATPase_dom"/>
</dbReference>
<feature type="transmembrane region" description="Helical" evidence="4">
    <location>
        <begin position="52"/>
        <end position="71"/>
    </location>
</feature>
<dbReference type="Proteomes" id="UP000185674">
    <property type="component" value="Chromosome"/>
</dbReference>
<dbReference type="Pfam" id="PF02518">
    <property type="entry name" value="HATPase_c"/>
    <property type="match status" value="1"/>
</dbReference>
<evidence type="ECO:0000256" key="2">
    <source>
        <dbReference type="ARBA" id="ARBA00012438"/>
    </source>
</evidence>
<evidence type="ECO:0000256" key="1">
    <source>
        <dbReference type="ARBA" id="ARBA00000085"/>
    </source>
</evidence>
<proteinExistence type="predicted"/>
<dbReference type="Pfam" id="PF00512">
    <property type="entry name" value="HisKA"/>
    <property type="match status" value="1"/>
</dbReference>
<feature type="domain" description="Histidine kinase" evidence="5">
    <location>
        <begin position="321"/>
        <end position="522"/>
    </location>
</feature>
<accession>A0A1P8EM17</accession>
<keyword evidence="4" id="KW-1133">Transmembrane helix</keyword>
<evidence type="ECO:0000256" key="4">
    <source>
        <dbReference type="SAM" id="Phobius"/>
    </source>
</evidence>
<keyword evidence="4" id="KW-0472">Membrane</keyword>
<dbReference type="GO" id="GO:0000155">
    <property type="term" value="F:phosphorelay sensor kinase activity"/>
    <property type="evidence" value="ECO:0007669"/>
    <property type="project" value="InterPro"/>
</dbReference>
<sequence length="522" mass="58693">MPAPALSTQLSYTIYRLGAWYGAYRVIIGLSLILIFYTTGQGHSSDYLHPELYVFTLVIYTLLSFMQGGVFKFSTRWIASQLTLLFIVDIVVLSLLTYAVGSPSLHLSMLYVVTVFSAAILLQARMSLTVTLLAVIVVIYQQVVLVLFDKDHLSSISNSILLAFLFFVVYGIGQIAVRRFQLLENIANHQSDVLNQLQNINRYILDQAKEGYLVLDESYHVVVCNPAASSFLGIQPLFAHEQLPLVNLQPDLVEVLRSTSLQDGETFNFESQFSTYRLHVRIQRLRVPQQSLILLILQDAQRMNQRVQQLKLAALGQLSASIAHEIRNPLAAIAQANELLSDSELHEQQQLQNMIRKQTKRINGIIEDTLGMARNQTTTPITIQLNPFLQSLLHEDLNDVQQKLELQLPAHDVSIVFDPSQLRQVLVNLIRNALRHNAPDAPAVQIVVQLASTSIWIDIVDFGEGVTKRNLSQLFKPFFSTEIQGTGLGLYLSQSLCEANHAKLTYVEQDKGACFRIHCPIN</sequence>
<evidence type="ECO:0000259" key="5">
    <source>
        <dbReference type="PROSITE" id="PS50109"/>
    </source>
</evidence>
<dbReference type="STRING" id="487316.BEN76_14460"/>
<reference evidence="6 7" key="1">
    <citation type="submission" date="2016-08" db="EMBL/GenBank/DDBJ databases">
        <title>Complete genome sequence of Acinetobacter baylyi strain GFJ2.</title>
        <authorList>
            <person name="Tabata M."/>
            <person name="Kuboki S."/>
            <person name="Gibu N."/>
            <person name="Kinouchi Y."/>
            <person name="Vangnai A."/>
            <person name="Kasai D."/>
            <person name="Fukuda M."/>
        </authorList>
    </citation>
    <scope>NUCLEOTIDE SEQUENCE [LARGE SCALE GENOMIC DNA]</scope>
    <source>
        <strain evidence="6 7">GFJ2</strain>
    </source>
</reference>
<dbReference type="RefSeq" id="WP_048766006.1">
    <property type="nucleotide sequence ID" value="NZ_BKCR01000016.1"/>
</dbReference>
<dbReference type="PANTHER" id="PTHR43065:SF52">
    <property type="entry name" value="SENSOR PROTEIN KINASE PILS"/>
    <property type="match status" value="1"/>
</dbReference>
<dbReference type="SMART" id="SM00387">
    <property type="entry name" value="HATPase_c"/>
    <property type="match status" value="1"/>
</dbReference>
<dbReference type="InterPro" id="IPR036097">
    <property type="entry name" value="HisK_dim/P_sf"/>
</dbReference>
<evidence type="ECO:0000313" key="7">
    <source>
        <dbReference type="Proteomes" id="UP000185674"/>
    </source>
</evidence>
<dbReference type="EMBL" id="CP016896">
    <property type="protein sequence ID" value="APV37142.1"/>
    <property type="molecule type" value="Genomic_DNA"/>
</dbReference>
<feature type="transmembrane region" description="Helical" evidence="4">
    <location>
        <begin position="77"/>
        <end position="100"/>
    </location>
</feature>
<keyword evidence="6" id="KW-0808">Transferase</keyword>